<reference evidence="1 2" key="1">
    <citation type="submission" date="2016-11" db="EMBL/GenBank/DDBJ databases">
        <authorList>
            <person name="Jaros S."/>
            <person name="Januszkiewicz K."/>
            <person name="Wedrychowicz H."/>
        </authorList>
    </citation>
    <scope>NUCLEOTIDE SEQUENCE [LARGE SCALE GENOMIC DNA]</scope>
    <source>
        <strain evidence="1 2">DSM 100565</strain>
    </source>
</reference>
<dbReference type="Proteomes" id="UP000184292">
    <property type="component" value="Unassembled WGS sequence"/>
</dbReference>
<keyword evidence="2" id="KW-1185">Reference proteome</keyword>
<dbReference type="RefSeq" id="WP_073326587.1">
    <property type="nucleotide sequence ID" value="NZ_FQYO01000002.1"/>
</dbReference>
<name>A0A1M6BTJ6_9RHOB</name>
<protein>
    <recommendedName>
        <fullName evidence="3">DUF2125 domain-containing protein</fullName>
    </recommendedName>
</protein>
<organism evidence="1 2">
    <name type="scientific">Wenxinia saemankumensis</name>
    <dbReference type="NCBI Taxonomy" id="1447782"/>
    <lineage>
        <taxon>Bacteria</taxon>
        <taxon>Pseudomonadati</taxon>
        <taxon>Pseudomonadota</taxon>
        <taxon>Alphaproteobacteria</taxon>
        <taxon>Rhodobacterales</taxon>
        <taxon>Roseobacteraceae</taxon>
        <taxon>Wenxinia</taxon>
    </lineage>
</organism>
<dbReference type="InterPro" id="IPR018666">
    <property type="entry name" value="DUF2125"/>
</dbReference>
<gene>
    <name evidence="1" type="ORF">SAMN05444417_0844</name>
</gene>
<dbReference type="STRING" id="1447782.SAMN05444417_0844"/>
<dbReference type="Pfam" id="PF09898">
    <property type="entry name" value="DUF2125"/>
    <property type="match status" value="1"/>
</dbReference>
<dbReference type="OrthoDB" id="7625707at2"/>
<dbReference type="AlphaFoldDB" id="A0A1M6BTJ6"/>
<proteinExistence type="predicted"/>
<evidence type="ECO:0000313" key="2">
    <source>
        <dbReference type="Proteomes" id="UP000184292"/>
    </source>
</evidence>
<sequence>MRALTLIVLLAAALYSGWWVLGRGQTARVLDETAQRLEAEGWEVAWDEVSTTGFPSRFDTTIDAPRLAAPEQAWTWSAPFLQILSLSYRPTGLILAFPEEQGVTIGGEAIAVEAEGMRASFDLTLPPGLELTEAVLESGTTRLEGAEWTAELTTLLAAIRRAEGEDPAYDLFARATRIVPPGLPEAALPPTIERLEIDALMSTDTVFAAASAGEVRPTALELRHLTLAWGETMVEAGGRLDVGPDGVPTGRIDIAVRNWAPLLDTAIAAGLVPAQAAPAIRQGARIAALGQSDLTLPLVFEGGRVSLGPIPLGAAPRF</sequence>
<evidence type="ECO:0000313" key="1">
    <source>
        <dbReference type="EMBL" id="SHI52112.1"/>
    </source>
</evidence>
<evidence type="ECO:0008006" key="3">
    <source>
        <dbReference type="Google" id="ProtNLM"/>
    </source>
</evidence>
<accession>A0A1M6BTJ6</accession>
<dbReference type="EMBL" id="FQYO01000002">
    <property type="protein sequence ID" value="SHI52112.1"/>
    <property type="molecule type" value="Genomic_DNA"/>
</dbReference>